<evidence type="ECO:0000259" key="9">
    <source>
        <dbReference type="Pfam" id="PF02706"/>
    </source>
</evidence>
<protein>
    <submittedName>
        <fullName evidence="10">Protein-tyrosine kinase /lipopolysaccharide biosynthesis protein</fullName>
    </submittedName>
</protein>
<feature type="transmembrane region" description="Helical" evidence="8">
    <location>
        <begin position="440"/>
        <end position="458"/>
    </location>
</feature>
<dbReference type="AlphaFoldDB" id="A0A023D2G8"/>
<dbReference type="PANTHER" id="PTHR32309:SF13">
    <property type="entry name" value="FERRIC ENTEROBACTIN TRANSPORT PROTEIN FEPE"/>
    <property type="match status" value="1"/>
</dbReference>
<reference evidence="11" key="1">
    <citation type="journal article" date="2014" name="FEMS Microbiol. Lett.">
        <title>Draft Genomic DNA Sequence of the Facultatively Methylotrophic Bacterium Acidomonas methanolica type strain MB58.</title>
        <authorList>
            <person name="Higashiura N."/>
            <person name="Hadano H."/>
            <person name="Hirakawa H."/>
            <person name="Matsutani M."/>
            <person name="Takabe S."/>
            <person name="Matsushita K."/>
            <person name="Azuma Y."/>
        </authorList>
    </citation>
    <scope>NUCLEOTIDE SEQUENCE [LARGE SCALE GENOMIC DNA]</scope>
    <source>
        <strain evidence="11">MB58</strain>
    </source>
</reference>
<evidence type="ECO:0000256" key="7">
    <source>
        <dbReference type="ARBA" id="ARBA00023136"/>
    </source>
</evidence>
<evidence type="ECO:0000256" key="2">
    <source>
        <dbReference type="ARBA" id="ARBA00022475"/>
    </source>
</evidence>
<keyword evidence="11" id="KW-1185">Reference proteome</keyword>
<evidence type="ECO:0000256" key="6">
    <source>
        <dbReference type="ARBA" id="ARBA00022989"/>
    </source>
</evidence>
<keyword evidence="10" id="KW-0829">Tyrosine-protein kinase</keyword>
<reference evidence="10 11" key="2">
    <citation type="journal article" date="2014" name="FEMS Microbiol. Lett.">
        <title>Draft genomic DNA sequence of the facultatively methylotrophic bacterium Acidomonas methanolica type strain MB58.</title>
        <authorList>
            <person name="Higashiura N."/>
            <person name="Hadano H."/>
            <person name="Hirakawa H."/>
            <person name="Matsutani M."/>
            <person name="Takabe S."/>
            <person name="Matsushita K."/>
            <person name="Azuma Y."/>
        </authorList>
    </citation>
    <scope>NUCLEOTIDE SEQUENCE [LARGE SCALE GENOMIC DNA]</scope>
    <source>
        <strain evidence="10 11">MB58</strain>
    </source>
</reference>
<sequence length="722" mass="77748">MNFTQPSLPAAPMPVGAHEMLHRALGIGRRHYRLFAAVFLAVMFVGTGLIMLLPRSYQSVATIVVSRGIMDPLNSQSMSANAQELGDDEIATQAELIQSRDVAAAVLRKLPPAPKPRPGVRTWLCGHHVAFFCPKPSKTPVDPAVAFDQQISALLASVDVEPKLHSRILTITVKDHDAHRAAAIADQFVMNYQNLALAEQRSDLSKTLSWLDERTASLRKRWVEAETAASLFNGSHNLTNTSANAPLINQQIANAAAALGQAQGRYAAAQAKADALKEALGTGNERDFVSLGEQPLLVSVANALMQLSNQRTQLAATYGANHPSVQAIDRQIAQTRSSLERETRAALARINDDVIATRAEVLQTQRNLDTLRAQSAKQSGPQAEYATLAQEAQSAQGVYDSFLERTKELAGRVQLLQPPVAFVSHAAVASAPTFPNRKKLLIGVFVIALVCGVAAIILRDMLSPGFGDLTEISHIAALPVLAQLPDISRERSRSASRYIMDNPFSEAGEAVRSISAQIALSNSIVMNRSRVLAITSAAPSEGRSTLAVWLASIMRAGNQPVLIIDTDHRGKPGDHSPPGFTDVMGNRITAQDAIVTNPLTGIDVIGPGAPKAHPFDSREIARLRATLDELCALYDLIIIDTPPLLSATDGLVFASVADQTIFLCRWSSISRSAVSTCLERLRTYRANLAGIVVNHFSGSAAAIARNDYPQKEVRLIDHLGNI</sequence>
<organism evidence="10 11">
    <name type="scientific">Acidomonas methanolica NBRC 104435</name>
    <dbReference type="NCBI Taxonomy" id="1231351"/>
    <lineage>
        <taxon>Bacteria</taxon>
        <taxon>Pseudomonadati</taxon>
        <taxon>Pseudomonadota</taxon>
        <taxon>Alphaproteobacteria</taxon>
        <taxon>Acetobacterales</taxon>
        <taxon>Acetobacteraceae</taxon>
        <taxon>Acidomonas</taxon>
    </lineage>
</organism>
<name>A0A023D2G8_ACIMT</name>
<keyword evidence="7 8" id="KW-0472">Membrane</keyword>
<comment type="caution">
    <text evidence="10">The sequence shown here is derived from an EMBL/GenBank/DDBJ whole genome shotgun (WGS) entry which is preliminary data.</text>
</comment>
<evidence type="ECO:0000256" key="1">
    <source>
        <dbReference type="ARBA" id="ARBA00004651"/>
    </source>
</evidence>
<dbReference type="PANTHER" id="PTHR32309">
    <property type="entry name" value="TYROSINE-PROTEIN KINASE"/>
    <property type="match status" value="1"/>
</dbReference>
<dbReference type="InterPro" id="IPR050445">
    <property type="entry name" value="Bact_polysacc_biosynth/exp"/>
</dbReference>
<gene>
    <name evidence="10" type="ORF">Amme_020_022</name>
</gene>
<evidence type="ECO:0000313" key="11">
    <source>
        <dbReference type="Proteomes" id="UP000019760"/>
    </source>
</evidence>
<evidence type="ECO:0000256" key="4">
    <source>
        <dbReference type="ARBA" id="ARBA00022741"/>
    </source>
</evidence>
<feature type="transmembrane region" description="Helical" evidence="8">
    <location>
        <begin position="32"/>
        <end position="53"/>
    </location>
</feature>
<dbReference type="InterPro" id="IPR027417">
    <property type="entry name" value="P-loop_NTPase"/>
</dbReference>
<proteinExistence type="predicted"/>
<keyword evidence="3 8" id="KW-0812">Transmembrane</keyword>
<evidence type="ECO:0000313" key="10">
    <source>
        <dbReference type="EMBL" id="GAJ28353.1"/>
    </source>
</evidence>
<dbReference type="RefSeq" id="WP_052511711.1">
    <property type="nucleotide sequence ID" value="NZ_BAND01000020.1"/>
</dbReference>
<keyword evidence="6 8" id="KW-1133">Transmembrane helix</keyword>
<dbReference type="GO" id="GO:0004713">
    <property type="term" value="F:protein tyrosine kinase activity"/>
    <property type="evidence" value="ECO:0007669"/>
    <property type="project" value="UniProtKB-KW"/>
</dbReference>
<dbReference type="InterPro" id="IPR003856">
    <property type="entry name" value="LPS_length_determ_N"/>
</dbReference>
<dbReference type="Proteomes" id="UP000019760">
    <property type="component" value="Unassembled WGS sequence"/>
</dbReference>
<evidence type="ECO:0000256" key="5">
    <source>
        <dbReference type="ARBA" id="ARBA00022840"/>
    </source>
</evidence>
<dbReference type="GO" id="GO:0005886">
    <property type="term" value="C:plasma membrane"/>
    <property type="evidence" value="ECO:0007669"/>
    <property type="project" value="UniProtKB-SubCell"/>
</dbReference>
<keyword evidence="4" id="KW-0547">Nucleotide-binding</keyword>
<dbReference type="Pfam" id="PF02706">
    <property type="entry name" value="Wzz"/>
    <property type="match status" value="1"/>
</dbReference>
<dbReference type="Gene3D" id="3.40.50.300">
    <property type="entry name" value="P-loop containing nucleotide triphosphate hydrolases"/>
    <property type="match status" value="1"/>
</dbReference>
<feature type="domain" description="Polysaccharide chain length determinant N-terminal" evidence="9">
    <location>
        <begin position="29"/>
        <end position="110"/>
    </location>
</feature>
<keyword evidence="10" id="KW-0808">Transferase</keyword>
<keyword evidence="10" id="KW-0418">Kinase</keyword>
<comment type="subcellular location">
    <subcellularLocation>
        <location evidence="1">Cell membrane</location>
        <topology evidence="1">Multi-pass membrane protein</topology>
    </subcellularLocation>
</comment>
<dbReference type="CDD" id="cd05387">
    <property type="entry name" value="BY-kinase"/>
    <property type="match status" value="1"/>
</dbReference>
<dbReference type="EMBL" id="BAND01000020">
    <property type="protein sequence ID" value="GAJ28353.1"/>
    <property type="molecule type" value="Genomic_DNA"/>
</dbReference>
<evidence type="ECO:0000256" key="8">
    <source>
        <dbReference type="SAM" id="Phobius"/>
    </source>
</evidence>
<dbReference type="OrthoDB" id="230260at2"/>
<keyword evidence="5" id="KW-0067">ATP-binding</keyword>
<dbReference type="SUPFAM" id="SSF52540">
    <property type="entry name" value="P-loop containing nucleoside triphosphate hydrolases"/>
    <property type="match status" value="1"/>
</dbReference>
<evidence type="ECO:0000256" key="3">
    <source>
        <dbReference type="ARBA" id="ARBA00022692"/>
    </source>
</evidence>
<dbReference type="InterPro" id="IPR005702">
    <property type="entry name" value="Wzc-like_C"/>
</dbReference>
<accession>A0A023D2G8</accession>
<keyword evidence="2" id="KW-1003">Cell membrane</keyword>